<keyword evidence="1 3" id="KW-0175">Coiled coil</keyword>
<comment type="function">
    <text evidence="3">Non-essential, abundant cell division factor that is required for proper Z-ring formation. It is recruited early to the divisome by direct interaction with FtsZ, stimulating Z-ring assembly and thereby promoting cell division earlier in the cell cycle. Its recruitment to the Z-ring requires functional FtsA or ZipA.</text>
</comment>
<accession>A0ABP9RUX0</accession>
<reference evidence="5" key="1">
    <citation type="journal article" date="2019" name="Int. J. Syst. Evol. Microbiol.">
        <title>The Global Catalogue of Microorganisms (GCM) 10K type strain sequencing project: providing services to taxonomists for standard genome sequencing and annotation.</title>
        <authorList>
            <consortium name="The Broad Institute Genomics Platform"/>
            <consortium name="The Broad Institute Genome Sequencing Center for Infectious Disease"/>
            <person name="Wu L."/>
            <person name="Ma J."/>
        </authorList>
    </citation>
    <scope>NUCLEOTIDE SEQUENCE [LARGE SCALE GENOMIC DNA]</scope>
    <source>
        <strain evidence="5">JCM 18720</strain>
    </source>
</reference>
<dbReference type="EMBL" id="BAABLF010000004">
    <property type="protein sequence ID" value="GAA5186923.1"/>
    <property type="molecule type" value="Genomic_DNA"/>
</dbReference>
<feature type="coiled-coil region" evidence="3">
    <location>
        <begin position="6"/>
        <end position="68"/>
    </location>
</feature>
<dbReference type="Pfam" id="PF06005">
    <property type="entry name" value="ZapB"/>
    <property type="match status" value="1"/>
</dbReference>
<name>A0ABP9RUX0_9GAMM</name>
<comment type="caution">
    <text evidence="4">The sequence shown here is derived from an EMBL/GenBank/DDBJ whole genome shotgun (WGS) entry which is preliminary data.</text>
</comment>
<dbReference type="GO" id="GO:0051301">
    <property type="term" value="P:cell division"/>
    <property type="evidence" value="ECO:0007669"/>
    <property type="project" value="UniProtKB-KW"/>
</dbReference>
<evidence type="ECO:0000313" key="4">
    <source>
        <dbReference type="EMBL" id="GAA5186923.1"/>
    </source>
</evidence>
<comment type="similarity">
    <text evidence="3">Belongs to the ZapB family.</text>
</comment>
<comment type="subunit">
    <text evidence="3">Homodimer. The ends of the coiled-coil dimer bind to each other, forming polymers. Interacts with FtsZ.</text>
</comment>
<dbReference type="RefSeq" id="WP_345315312.1">
    <property type="nucleotide sequence ID" value="NZ_BAABLF010000004.1"/>
</dbReference>
<comment type="subcellular location">
    <subcellularLocation>
        <location evidence="3">Cytoplasm</location>
    </subcellularLocation>
    <text evidence="3">Localizes to the septum at mid-cell, in a FtsZ-like pattern.</text>
</comment>
<sequence>MSLELLEKLESRVHNALETMELTQLELEEEKLRTVELEQERDALKQENQALQQQLLAWNDKLRSLLGKLPERG</sequence>
<dbReference type="Proteomes" id="UP001501600">
    <property type="component" value="Unassembled WGS sequence"/>
</dbReference>
<organism evidence="4 5">
    <name type="scientific">Ferrimonas gelatinilytica</name>
    <dbReference type="NCBI Taxonomy" id="1255257"/>
    <lineage>
        <taxon>Bacteria</taxon>
        <taxon>Pseudomonadati</taxon>
        <taxon>Pseudomonadota</taxon>
        <taxon>Gammaproteobacteria</taxon>
        <taxon>Alteromonadales</taxon>
        <taxon>Ferrimonadaceae</taxon>
        <taxon>Ferrimonas</taxon>
    </lineage>
</organism>
<keyword evidence="3" id="KW-0131">Cell cycle</keyword>
<dbReference type="InterPro" id="IPR009252">
    <property type="entry name" value="Cell_div_ZapB"/>
</dbReference>
<dbReference type="HAMAP" id="MF_01196">
    <property type="entry name" value="ZapB"/>
    <property type="match status" value="1"/>
</dbReference>
<gene>
    <name evidence="3" type="primary">zapB</name>
    <name evidence="4" type="ORF">GCM10025772_03460</name>
</gene>
<proteinExistence type="inferred from homology"/>
<protein>
    <recommendedName>
        <fullName evidence="3">Cell division protein ZapB</fullName>
    </recommendedName>
</protein>
<dbReference type="Gene3D" id="1.20.5.340">
    <property type="match status" value="1"/>
</dbReference>
<keyword evidence="2 3" id="KW-0717">Septation</keyword>
<keyword evidence="5" id="KW-1185">Reference proteome</keyword>
<keyword evidence="3" id="KW-0963">Cytoplasm</keyword>
<evidence type="ECO:0000313" key="5">
    <source>
        <dbReference type="Proteomes" id="UP001501600"/>
    </source>
</evidence>
<evidence type="ECO:0000256" key="2">
    <source>
        <dbReference type="ARBA" id="ARBA00023210"/>
    </source>
</evidence>
<keyword evidence="3 4" id="KW-0132">Cell division</keyword>
<evidence type="ECO:0000256" key="3">
    <source>
        <dbReference type="HAMAP-Rule" id="MF_01196"/>
    </source>
</evidence>
<evidence type="ECO:0000256" key="1">
    <source>
        <dbReference type="ARBA" id="ARBA00023054"/>
    </source>
</evidence>